<comment type="similarity">
    <text evidence="1">Belongs to the iron/ascorbate-dependent oxidoreductase family.</text>
</comment>
<evidence type="ECO:0000313" key="3">
    <source>
        <dbReference type="EMBL" id="KVK71879.1"/>
    </source>
</evidence>
<feature type="domain" description="Fe2OG dioxygenase" evidence="2">
    <location>
        <begin position="130"/>
        <end position="256"/>
    </location>
</feature>
<keyword evidence="1" id="KW-0479">Metal-binding</keyword>
<gene>
    <name evidence="3" type="ORF">WS90_35525</name>
</gene>
<protein>
    <submittedName>
        <fullName evidence="3">Proline hydroxylase</fullName>
    </submittedName>
</protein>
<keyword evidence="1" id="KW-0560">Oxidoreductase</keyword>
<name>A0A124SKL4_BURCE</name>
<dbReference type="InterPro" id="IPR005123">
    <property type="entry name" value="Oxoglu/Fe-dep_dioxygenase_dom"/>
</dbReference>
<evidence type="ECO:0000313" key="4">
    <source>
        <dbReference type="Proteomes" id="UP000069001"/>
    </source>
</evidence>
<dbReference type="Proteomes" id="UP000069001">
    <property type="component" value="Unassembled WGS sequence"/>
</dbReference>
<proteinExistence type="inferred from homology"/>
<keyword evidence="1" id="KW-0408">Iron</keyword>
<evidence type="ECO:0000259" key="2">
    <source>
        <dbReference type="PROSITE" id="PS51471"/>
    </source>
</evidence>
<dbReference type="InterPro" id="IPR055091">
    <property type="entry name" value="WelO5-like"/>
</dbReference>
<dbReference type="RefSeq" id="WP_059733089.1">
    <property type="nucleotide sequence ID" value="NZ_LOYH01000109.1"/>
</dbReference>
<dbReference type="PROSITE" id="PS51471">
    <property type="entry name" value="FE2OG_OXY"/>
    <property type="match status" value="1"/>
</dbReference>
<dbReference type="Pfam" id="PF22814">
    <property type="entry name" value="WelO5"/>
    <property type="match status" value="1"/>
</dbReference>
<accession>A0A124SKL4</accession>
<dbReference type="AlphaFoldDB" id="A0A124SKL4"/>
<comment type="caution">
    <text evidence="3">The sequence shown here is derived from an EMBL/GenBank/DDBJ whole genome shotgun (WGS) entry which is preliminary data.</text>
</comment>
<organism evidence="3 4">
    <name type="scientific">Burkholderia cepacia</name>
    <name type="common">Pseudomonas cepacia</name>
    <dbReference type="NCBI Taxonomy" id="292"/>
    <lineage>
        <taxon>Bacteria</taxon>
        <taxon>Pseudomonadati</taxon>
        <taxon>Pseudomonadota</taxon>
        <taxon>Betaproteobacteria</taxon>
        <taxon>Burkholderiales</taxon>
        <taxon>Burkholderiaceae</taxon>
        <taxon>Burkholderia</taxon>
        <taxon>Burkholderia cepacia complex</taxon>
    </lineage>
</organism>
<dbReference type="Gene3D" id="2.60.120.620">
    <property type="entry name" value="q2cbj1_9rhob like domain"/>
    <property type="match status" value="1"/>
</dbReference>
<evidence type="ECO:0000256" key="1">
    <source>
        <dbReference type="RuleBase" id="RU003682"/>
    </source>
</evidence>
<sequence>MNRPAEVDHAVIDVDEASLSADHILDLCRGNALAIRIRGFTPPAVVRRAEAQLFAHPDRGALGHAVEFTRLGIAYAEVRSDDVRQAYHRHARANIERVRTLFGELASPVDRFRTLLDDAWPEGARLLSVGGNKCFVGVCRYLTPGVDLEPHIDNLEWTLPAGIGWALQYQLSANIYLQVPAHGGELELWRVAPDAREYEALKGDRHYGIGREQVGAPDLVIKPEVGDLIFLNPRFIHAVRPVRGTDRVTLSAFVGIKSVTEPLVYWS</sequence>
<dbReference type="GO" id="GO:0016491">
    <property type="term" value="F:oxidoreductase activity"/>
    <property type="evidence" value="ECO:0007669"/>
    <property type="project" value="UniProtKB-KW"/>
</dbReference>
<dbReference type="EMBL" id="LOYH01000109">
    <property type="protein sequence ID" value="KVK71879.1"/>
    <property type="molecule type" value="Genomic_DNA"/>
</dbReference>
<reference evidence="3 4" key="1">
    <citation type="submission" date="2015-11" db="EMBL/GenBank/DDBJ databases">
        <title>Expanding the genomic diversity of Burkholderia species for the development of highly accurate diagnostics.</title>
        <authorList>
            <person name="Sahl J."/>
            <person name="Keim P."/>
            <person name="Wagner D."/>
        </authorList>
    </citation>
    <scope>NUCLEOTIDE SEQUENCE [LARGE SCALE GENOMIC DNA]</scope>
    <source>
        <strain evidence="3 4">MSMB1302</strain>
    </source>
</reference>
<dbReference type="GO" id="GO:0046872">
    <property type="term" value="F:metal ion binding"/>
    <property type="evidence" value="ECO:0007669"/>
    <property type="project" value="UniProtKB-KW"/>
</dbReference>